<dbReference type="AlphaFoldDB" id="A0AAY5KLI3"/>
<keyword evidence="1" id="KW-0175">Coiled coil</keyword>
<sequence>MTSLIEKTTLEKKGTAAPTNITIDEITKSLADDIKKSLKLDECLQEILKKYAIVPGKDNLWNLSDIQKTWGKIQRMSDGLQKTRWSLIVLSEIRKRNDTFLKDNHEKAVRKEKENVRALAEMKQKKEEELNKLKGERVDKVAPPSVKITPSSLYPQAEMKKAAKASGIWDPTWSDLPGWDSLDSDDDSNDDKINVRPLKSKLVRPDKGGKKVLMTYHNPAEPKQLDEWSKHLKHPREVGMKTWDAIKRYKTIYNL</sequence>
<keyword evidence="3" id="KW-1185">Reference proteome</keyword>
<proteinExistence type="predicted"/>
<name>A0AAY5KLI3_ESOLU</name>
<evidence type="ECO:0000256" key="1">
    <source>
        <dbReference type="SAM" id="Coils"/>
    </source>
</evidence>
<reference evidence="2" key="3">
    <citation type="submission" date="2025-09" db="UniProtKB">
        <authorList>
            <consortium name="Ensembl"/>
        </authorList>
    </citation>
    <scope>IDENTIFICATION</scope>
</reference>
<reference evidence="2" key="2">
    <citation type="submission" date="2025-08" db="UniProtKB">
        <authorList>
            <consortium name="Ensembl"/>
        </authorList>
    </citation>
    <scope>IDENTIFICATION</scope>
</reference>
<protein>
    <submittedName>
        <fullName evidence="2">Uncharacterized protein</fullName>
    </submittedName>
</protein>
<accession>A0AAY5KLI3</accession>
<organism evidence="2 3">
    <name type="scientific">Esox lucius</name>
    <name type="common">Northern pike</name>
    <dbReference type="NCBI Taxonomy" id="8010"/>
    <lineage>
        <taxon>Eukaryota</taxon>
        <taxon>Metazoa</taxon>
        <taxon>Chordata</taxon>
        <taxon>Craniata</taxon>
        <taxon>Vertebrata</taxon>
        <taxon>Euteleostomi</taxon>
        <taxon>Actinopterygii</taxon>
        <taxon>Neopterygii</taxon>
        <taxon>Teleostei</taxon>
        <taxon>Protacanthopterygii</taxon>
        <taxon>Esociformes</taxon>
        <taxon>Esocidae</taxon>
        <taxon>Esox</taxon>
    </lineage>
</organism>
<feature type="coiled-coil region" evidence="1">
    <location>
        <begin position="102"/>
        <end position="139"/>
    </location>
</feature>
<dbReference type="GeneTree" id="ENSGT01000000214721"/>
<dbReference type="Ensembl" id="ENSELUT00000100830.1">
    <property type="protein sequence ID" value="ENSELUP00000089764.1"/>
    <property type="gene ID" value="ENSELUG00000037029.1"/>
</dbReference>
<evidence type="ECO:0000313" key="2">
    <source>
        <dbReference type="Ensembl" id="ENSELUP00000089764.1"/>
    </source>
</evidence>
<dbReference type="Proteomes" id="UP000265140">
    <property type="component" value="Chromosome 1"/>
</dbReference>
<reference evidence="2 3" key="1">
    <citation type="submission" date="2020-02" db="EMBL/GenBank/DDBJ databases">
        <title>Esox lucius (northern pike) genome, fEsoLuc1, primary haplotype.</title>
        <authorList>
            <person name="Myers G."/>
            <person name="Karagic N."/>
            <person name="Meyer A."/>
            <person name="Pippel M."/>
            <person name="Reichard M."/>
            <person name="Winkler S."/>
            <person name="Tracey A."/>
            <person name="Sims Y."/>
            <person name="Howe K."/>
            <person name="Rhie A."/>
            <person name="Formenti G."/>
            <person name="Durbin R."/>
            <person name="Fedrigo O."/>
            <person name="Jarvis E.D."/>
        </authorList>
    </citation>
    <scope>NUCLEOTIDE SEQUENCE [LARGE SCALE GENOMIC DNA]</scope>
</reference>
<evidence type="ECO:0000313" key="3">
    <source>
        <dbReference type="Proteomes" id="UP000265140"/>
    </source>
</evidence>